<dbReference type="Pfam" id="PF09827">
    <property type="entry name" value="CRISPR_Cas2"/>
    <property type="match status" value="1"/>
</dbReference>
<keyword evidence="7 9" id="KW-0460">Magnesium</keyword>
<comment type="cofactor">
    <cofactor evidence="1 9">
        <name>Mg(2+)</name>
        <dbReference type="ChEBI" id="CHEBI:18420"/>
    </cofactor>
</comment>
<dbReference type="EC" id="3.1.-.-" evidence="9"/>
<dbReference type="CDD" id="cd09725">
    <property type="entry name" value="Cas2_I_II_III"/>
    <property type="match status" value="1"/>
</dbReference>
<evidence type="ECO:0000256" key="9">
    <source>
        <dbReference type="HAMAP-Rule" id="MF_01471"/>
    </source>
</evidence>
<dbReference type="GO" id="GO:0016787">
    <property type="term" value="F:hydrolase activity"/>
    <property type="evidence" value="ECO:0007669"/>
    <property type="project" value="UniProtKB-KW"/>
</dbReference>
<evidence type="ECO:0000313" key="12">
    <source>
        <dbReference type="Proteomes" id="UP000185911"/>
    </source>
</evidence>
<evidence type="ECO:0000256" key="8">
    <source>
        <dbReference type="ARBA" id="ARBA00023118"/>
    </source>
</evidence>
<dbReference type="Gene3D" id="3.30.70.240">
    <property type="match status" value="1"/>
</dbReference>
<comment type="caution">
    <text evidence="11">The sequence shown here is derived from an EMBL/GenBank/DDBJ whole genome shotgun (WGS) entry which is preliminary data.</text>
</comment>
<protein>
    <recommendedName>
        <fullName evidence="9">CRISPR-associated endoribonuclease Cas2</fullName>
        <ecNumber evidence="9">3.1.-.-</ecNumber>
    </recommendedName>
</protein>
<dbReference type="AlphaFoldDB" id="A0A1Q8YHS5"/>
<dbReference type="NCBIfam" id="TIGR01573">
    <property type="entry name" value="cas2"/>
    <property type="match status" value="1"/>
</dbReference>
<dbReference type="PANTHER" id="PTHR34405:SF3">
    <property type="entry name" value="CRISPR-ASSOCIATED ENDORIBONUCLEASE CAS2 3"/>
    <property type="match status" value="1"/>
</dbReference>
<dbReference type="GO" id="GO:0051607">
    <property type="term" value="P:defense response to virus"/>
    <property type="evidence" value="ECO:0007669"/>
    <property type="project" value="UniProtKB-UniRule"/>
</dbReference>
<organism evidence="11 12">
    <name type="scientific">Rhodoferax antarcticus ANT.BR</name>
    <dbReference type="NCBI Taxonomy" id="1111071"/>
    <lineage>
        <taxon>Bacteria</taxon>
        <taxon>Pseudomonadati</taxon>
        <taxon>Pseudomonadota</taxon>
        <taxon>Betaproteobacteria</taxon>
        <taxon>Burkholderiales</taxon>
        <taxon>Comamonadaceae</taxon>
        <taxon>Rhodoferax</taxon>
    </lineage>
</organism>
<accession>A0A1Q8YHS5</accession>
<dbReference type="SUPFAM" id="SSF143430">
    <property type="entry name" value="TTP0101/SSO1404-like"/>
    <property type="match status" value="1"/>
</dbReference>
<comment type="function">
    <text evidence="9">CRISPR (clustered regularly interspaced short palindromic repeat), is an adaptive immune system that provides protection against mobile genetic elements (viruses, transposable elements and conjugative plasmids). CRISPR clusters contain sequences complementary to antecedent mobile elements and target invading nucleic acids. CRISPR clusters are transcribed and processed into CRISPR RNA (crRNA). Functions as a ssRNA-specific endoribonuclease. Involved in the integration of spacer DNA into the CRISPR cassette.</text>
</comment>
<proteinExistence type="inferred from homology"/>
<evidence type="ECO:0000256" key="6">
    <source>
        <dbReference type="ARBA" id="ARBA00022801"/>
    </source>
</evidence>
<name>A0A1Q8YHS5_9BURK</name>
<evidence type="ECO:0000256" key="5">
    <source>
        <dbReference type="ARBA" id="ARBA00022759"/>
    </source>
</evidence>
<dbReference type="PANTHER" id="PTHR34405">
    <property type="entry name" value="CRISPR-ASSOCIATED ENDORIBONUCLEASE CAS2"/>
    <property type="match status" value="1"/>
</dbReference>
<evidence type="ECO:0000256" key="10">
    <source>
        <dbReference type="PIRNR" id="PIRNR032582"/>
    </source>
</evidence>
<gene>
    <name evidence="9" type="primary">cas2</name>
    <name evidence="11" type="ORF">BLL52_1444</name>
</gene>
<dbReference type="STRING" id="81479.RA876_01770"/>
<keyword evidence="8 9" id="KW-0051">Antiviral defense</keyword>
<dbReference type="EMBL" id="MSYM01000008">
    <property type="protein sequence ID" value="OLP07614.1"/>
    <property type="molecule type" value="Genomic_DNA"/>
</dbReference>
<feature type="binding site" evidence="9">
    <location>
        <position position="8"/>
    </location>
    <ligand>
        <name>Mg(2+)</name>
        <dbReference type="ChEBI" id="CHEBI:18420"/>
        <note>catalytic</note>
    </ligand>
</feature>
<comment type="subunit">
    <text evidence="9">Homodimer, forms a heterotetramer with a Cas1 homodimer.</text>
</comment>
<dbReference type="Proteomes" id="UP000185911">
    <property type="component" value="Unassembled WGS sequence"/>
</dbReference>
<evidence type="ECO:0000256" key="1">
    <source>
        <dbReference type="ARBA" id="ARBA00001946"/>
    </source>
</evidence>
<dbReference type="HAMAP" id="MF_01471">
    <property type="entry name" value="Cas2"/>
    <property type="match status" value="1"/>
</dbReference>
<dbReference type="GO" id="GO:0043571">
    <property type="term" value="P:maintenance of CRISPR repeat elements"/>
    <property type="evidence" value="ECO:0007669"/>
    <property type="project" value="UniProtKB-UniRule"/>
</dbReference>
<keyword evidence="5 9" id="KW-0255">Endonuclease</keyword>
<dbReference type="PIRSF" id="PIRSF032582">
    <property type="entry name" value="Cas2"/>
    <property type="match status" value="1"/>
</dbReference>
<evidence type="ECO:0000256" key="3">
    <source>
        <dbReference type="ARBA" id="ARBA00022722"/>
    </source>
</evidence>
<dbReference type="GO" id="GO:0004521">
    <property type="term" value="F:RNA endonuclease activity"/>
    <property type="evidence" value="ECO:0007669"/>
    <property type="project" value="UniProtKB-UniRule"/>
</dbReference>
<evidence type="ECO:0000256" key="2">
    <source>
        <dbReference type="ARBA" id="ARBA00009959"/>
    </source>
</evidence>
<dbReference type="InterPro" id="IPR021127">
    <property type="entry name" value="CRISPR_associated_Cas2"/>
</dbReference>
<sequence>MLVLVCYDVNTETKAGRRRLRRVARVCESTGQRVQKSVFECQLDVARFEALERELLAEIDPTMDCLRLYRIPGTRGFEVIEHGTFKAVDFDGPLVL</sequence>
<dbReference type="GO" id="GO:0046872">
    <property type="term" value="F:metal ion binding"/>
    <property type="evidence" value="ECO:0007669"/>
    <property type="project" value="UniProtKB-UniRule"/>
</dbReference>
<keyword evidence="6 9" id="KW-0378">Hydrolase</keyword>
<reference evidence="11 12" key="1">
    <citation type="submission" date="2017-01" db="EMBL/GenBank/DDBJ databases">
        <title>Genome sequence of Rhodoferax antarcticus ANT.BR, a psychrophilic purple nonsulfur bacterium from an Antarctic microbial mat.</title>
        <authorList>
            <person name="Baker J."/>
            <person name="Riester C."/>
            <person name="Skinner B."/>
            <person name="Newell A."/>
            <person name="Swingley W."/>
            <person name="Madigan M."/>
            <person name="Jung D."/>
            <person name="Asao M."/>
            <person name="Chen M."/>
            <person name="Loughlin P."/>
            <person name="Pan H."/>
            <person name="Lin S."/>
            <person name="Li N."/>
            <person name="Shaw J."/>
            <person name="Prado M."/>
            <person name="Sherman C."/>
            <person name="Li X."/>
            <person name="Tang J."/>
            <person name="Blankenship R."/>
            <person name="Zhao T."/>
            <person name="Touchman J."/>
            <person name="Sattley M."/>
        </authorList>
    </citation>
    <scope>NUCLEOTIDE SEQUENCE [LARGE SCALE GENOMIC DNA]</scope>
    <source>
        <strain evidence="11 12">ANT.BR</strain>
    </source>
</reference>
<dbReference type="InterPro" id="IPR019199">
    <property type="entry name" value="Virulence_VapD/CRISPR_Cas2"/>
</dbReference>
<keyword evidence="4 9" id="KW-0479">Metal-binding</keyword>
<evidence type="ECO:0000313" key="11">
    <source>
        <dbReference type="EMBL" id="OLP07614.1"/>
    </source>
</evidence>
<evidence type="ECO:0000256" key="7">
    <source>
        <dbReference type="ARBA" id="ARBA00022842"/>
    </source>
</evidence>
<keyword evidence="12" id="KW-1185">Reference proteome</keyword>
<keyword evidence="3 9" id="KW-0540">Nuclease</keyword>
<evidence type="ECO:0000256" key="4">
    <source>
        <dbReference type="ARBA" id="ARBA00022723"/>
    </source>
</evidence>
<dbReference type="RefSeq" id="WP_075585873.1">
    <property type="nucleotide sequence ID" value="NZ_MSYM01000008.1"/>
</dbReference>
<comment type="similarity">
    <text evidence="2 9 10">Belongs to the CRISPR-associated endoribonuclease Cas2 protein family.</text>
</comment>